<dbReference type="SUPFAM" id="SSF52129">
    <property type="entry name" value="Caspase-like"/>
    <property type="match status" value="1"/>
</dbReference>
<dbReference type="InterPro" id="IPR029030">
    <property type="entry name" value="Caspase-like_dom_sf"/>
</dbReference>
<dbReference type="Gene3D" id="3.40.50.10390">
    <property type="entry name" value="Gingipain r, domain 1"/>
    <property type="match status" value="1"/>
</dbReference>
<evidence type="ECO:0000259" key="2">
    <source>
        <dbReference type="Pfam" id="PF01364"/>
    </source>
</evidence>
<dbReference type="EMBL" id="BBLG01000001">
    <property type="protein sequence ID" value="GAK75341.1"/>
    <property type="molecule type" value="Genomic_DNA"/>
</dbReference>
<proteinExistence type="predicted"/>
<dbReference type="InterPro" id="IPR029031">
    <property type="entry name" value="Gingipain_N_sf"/>
</dbReference>
<organism evidence="3 4">
    <name type="scientific">Nonlabens ulvanivorans</name>
    <name type="common">Persicivirga ulvanivorans</name>
    <dbReference type="NCBI Taxonomy" id="906888"/>
    <lineage>
        <taxon>Bacteria</taxon>
        <taxon>Pseudomonadati</taxon>
        <taxon>Bacteroidota</taxon>
        <taxon>Flavobacteriia</taxon>
        <taxon>Flavobacteriales</taxon>
        <taxon>Flavobacteriaceae</taxon>
        <taxon>Nonlabens</taxon>
    </lineage>
</organism>
<evidence type="ECO:0000313" key="4">
    <source>
        <dbReference type="Proteomes" id="UP000028980"/>
    </source>
</evidence>
<accession>A0A081D8U5</accession>
<reference evidence="3 4" key="1">
    <citation type="journal article" date="2014" name="Genome Announc.">
        <title>Draft Genome Sequences of Marine Flavobacterium Nonlabens Strains NR17, NR24, NR27, NR32, NR33, and Ara13.</title>
        <authorList>
            <person name="Nakanishi M."/>
            <person name="Meirelles P."/>
            <person name="Suzuki R."/>
            <person name="Takatani N."/>
            <person name="Mino S."/>
            <person name="Suda W."/>
            <person name="Oshima K."/>
            <person name="Hattori M."/>
            <person name="Ohkuma M."/>
            <person name="Hosokawa M."/>
            <person name="Miyashita K."/>
            <person name="Thompson F.L."/>
            <person name="Niwa A."/>
            <person name="Sawabe T."/>
            <person name="Sawabe T."/>
        </authorList>
    </citation>
    <scope>NUCLEOTIDE SEQUENCE [LARGE SCALE GENOMIC DNA]</scope>
    <source>
        <strain evidence="4">JCM19296</strain>
    </source>
</reference>
<protein>
    <recommendedName>
        <fullName evidence="2">Gingipain domain-containing protein</fullName>
    </recommendedName>
</protein>
<dbReference type="Pfam" id="PF01364">
    <property type="entry name" value="Peptidase_C25"/>
    <property type="match status" value="1"/>
</dbReference>
<feature type="domain" description="Gingipain" evidence="2">
    <location>
        <begin position="202"/>
        <end position="494"/>
    </location>
</feature>
<dbReference type="NCBIfam" id="NF033707">
    <property type="entry name" value="T9SS_sortase"/>
    <property type="match status" value="1"/>
</dbReference>
<gene>
    <name evidence="3" type="ORF">JCM19296_919</name>
</gene>
<dbReference type="CDD" id="cd02258">
    <property type="entry name" value="Peptidase_C25_N"/>
    <property type="match status" value="1"/>
</dbReference>
<dbReference type="Gene3D" id="3.40.50.1460">
    <property type="match status" value="1"/>
</dbReference>
<dbReference type="Proteomes" id="UP000028980">
    <property type="component" value="Unassembled WGS sequence"/>
</dbReference>
<keyword evidence="1" id="KW-0732">Signal</keyword>
<comment type="caution">
    <text evidence="3">The sequence shown here is derived from an EMBL/GenBank/DDBJ whole genome shotgun (WGS) entry which is preliminary data.</text>
</comment>
<dbReference type="GO" id="GO:0006508">
    <property type="term" value="P:proteolysis"/>
    <property type="evidence" value="ECO:0007669"/>
    <property type="project" value="InterPro"/>
</dbReference>
<dbReference type="InterPro" id="IPR001769">
    <property type="entry name" value="Gingipain"/>
</dbReference>
<evidence type="ECO:0000313" key="3">
    <source>
        <dbReference type="EMBL" id="GAK75341.1"/>
    </source>
</evidence>
<evidence type="ECO:0000256" key="1">
    <source>
        <dbReference type="ARBA" id="ARBA00022729"/>
    </source>
</evidence>
<name>A0A081D8U5_NONUL</name>
<dbReference type="GO" id="GO:0008234">
    <property type="term" value="F:cysteine-type peptidase activity"/>
    <property type="evidence" value="ECO:0007669"/>
    <property type="project" value="InterPro"/>
</dbReference>
<dbReference type="AlphaFoldDB" id="A0A081D8U5"/>
<sequence length="499" mass="55138">MIGSRPASLKVVTGAISDIGSSFTCEVNGVSAGTIGHFGLAGVNTLVSRRGQLIANNINVSSDDVDVKITFDNSGNPGAEGYLDYIELEVPQSLVGIGESYRFRNTEAALQPGVVQFQFSNATSISEVWNISDPYNVTTVLNNTSDANFSFVDSGGEVKEYIVVDNNDFFNPISVSNRRVANQNLKGTIFIDSNGNFKDIDYLIITPSFLESEAQRLANYHITSSNLNTKVVTLSDIYNEFSEGEQDIAAIRNFVKYVYDNASSPANRVKYLNMFGDASFDYKNRISVRENIVPSFLTAEATSLTQSYVTDDFFTYMNPNEGNVATNNLMDLAVGRMIVTDITEAREMVDKVVSYTAQPAFERWRNDVVLIGDDIDDPQTDSNLQVNVNDLADQIELNRPDYNVRKIMMDSYQQLSTAGGFRYPDVEEAVKNAFERGSLVINYFGHGNEDGLAQEFIVTQSSVENLRNPNNLPLFITVTCEFTRFDNPLRPSGGGKSIS</sequence>